<proteinExistence type="predicted"/>
<evidence type="ECO:0000256" key="1">
    <source>
        <dbReference type="ARBA" id="ARBA00022723"/>
    </source>
</evidence>
<dbReference type="RefSeq" id="WP_345245427.1">
    <property type="nucleotide sequence ID" value="NZ_BAABFO010000001.1"/>
</dbReference>
<dbReference type="GO" id="GO:0016787">
    <property type="term" value="F:hydrolase activity"/>
    <property type="evidence" value="ECO:0007669"/>
    <property type="project" value="UniProtKB-KW"/>
</dbReference>
<gene>
    <name evidence="3" type="ORF">GCM10023144_02100</name>
</gene>
<reference evidence="4" key="1">
    <citation type="journal article" date="2019" name="Int. J. Syst. Evol. Microbiol.">
        <title>The Global Catalogue of Microorganisms (GCM) 10K type strain sequencing project: providing services to taxonomists for standard genome sequencing and annotation.</title>
        <authorList>
            <consortium name="The Broad Institute Genomics Platform"/>
            <consortium name="The Broad Institute Genome Sequencing Center for Infectious Disease"/>
            <person name="Wu L."/>
            <person name="Ma J."/>
        </authorList>
    </citation>
    <scope>NUCLEOTIDE SEQUENCE [LARGE SCALE GENOMIC DNA]</scope>
    <source>
        <strain evidence="4">JCM 17666</strain>
    </source>
</reference>
<dbReference type="InterPro" id="IPR011234">
    <property type="entry name" value="Fumarylacetoacetase-like_C"/>
</dbReference>
<keyword evidence="4" id="KW-1185">Reference proteome</keyword>
<keyword evidence="1" id="KW-0479">Metal-binding</keyword>
<organism evidence="3 4">
    <name type="scientific">Pigmentiphaga soli</name>
    <dbReference type="NCBI Taxonomy" id="1007095"/>
    <lineage>
        <taxon>Bacteria</taxon>
        <taxon>Pseudomonadati</taxon>
        <taxon>Pseudomonadota</taxon>
        <taxon>Betaproteobacteria</taxon>
        <taxon>Burkholderiales</taxon>
        <taxon>Alcaligenaceae</taxon>
        <taxon>Pigmentiphaga</taxon>
    </lineage>
</organism>
<accession>A0ABP8GDU6</accession>
<sequence>MKIIRFNGGRVGIVRDGRVFDVTDAAGVDPQAWPPAGICRVIRDFEALRPAIAQRMAAGPSVPLDSVRLETPVPWPNKLMAYPVNYHDHAKEMASRGLANVQGYFLKSNSSLSGPADPIELPALPGREIHHECEIALVIGKGGRQIPTERALEHVFGYACLLDMTVRGKEERVFRKSYDSFTPVGPWIVTADEVPDPADIGMKLWVNDELRQQANTRDLIVNIPQMVSIASSASTLYPGDLIATGTPAGVGPVRDGDVVTIEVEHVGRMSIPVVQGKLGANVVFEKPYEFVRAG</sequence>
<dbReference type="PANTHER" id="PTHR11820">
    <property type="entry name" value="ACYLPYRUVASE"/>
    <property type="match status" value="1"/>
</dbReference>
<name>A0ABP8GDU6_9BURK</name>
<dbReference type="InterPro" id="IPR036663">
    <property type="entry name" value="Fumarylacetoacetase_C_sf"/>
</dbReference>
<dbReference type="Pfam" id="PF01557">
    <property type="entry name" value="FAA_hydrolase"/>
    <property type="match status" value="1"/>
</dbReference>
<evidence type="ECO:0000313" key="3">
    <source>
        <dbReference type="EMBL" id="GAA4322268.1"/>
    </source>
</evidence>
<dbReference type="Proteomes" id="UP001501671">
    <property type="component" value="Unassembled WGS sequence"/>
</dbReference>
<feature type="domain" description="Fumarylacetoacetase-like C-terminal" evidence="2">
    <location>
        <begin position="83"/>
        <end position="273"/>
    </location>
</feature>
<protein>
    <submittedName>
        <fullName evidence="3">Fumarylacetoacetate hydrolase family protein</fullName>
    </submittedName>
</protein>
<dbReference type="PANTHER" id="PTHR11820:SF7">
    <property type="entry name" value="ACYLPYRUVASE FAHD1, MITOCHONDRIAL"/>
    <property type="match status" value="1"/>
</dbReference>
<dbReference type="EMBL" id="BAABFO010000001">
    <property type="protein sequence ID" value="GAA4322268.1"/>
    <property type="molecule type" value="Genomic_DNA"/>
</dbReference>
<keyword evidence="3" id="KW-0378">Hydrolase</keyword>
<evidence type="ECO:0000313" key="4">
    <source>
        <dbReference type="Proteomes" id="UP001501671"/>
    </source>
</evidence>
<dbReference type="Gene3D" id="3.90.850.10">
    <property type="entry name" value="Fumarylacetoacetase-like, C-terminal domain"/>
    <property type="match status" value="1"/>
</dbReference>
<comment type="caution">
    <text evidence="3">The sequence shown here is derived from an EMBL/GenBank/DDBJ whole genome shotgun (WGS) entry which is preliminary data.</text>
</comment>
<dbReference type="SUPFAM" id="SSF56529">
    <property type="entry name" value="FAH"/>
    <property type="match status" value="1"/>
</dbReference>
<evidence type="ECO:0000259" key="2">
    <source>
        <dbReference type="Pfam" id="PF01557"/>
    </source>
</evidence>